<dbReference type="Pfam" id="PF01302">
    <property type="entry name" value="CAP_GLY"/>
    <property type="match status" value="1"/>
</dbReference>
<comment type="subcellular location">
    <subcellularLocation>
        <location evidence="1">Cell projection</location>
    </subcellularLocation>
</comment>
<dbReference type="InterPro" id="IPR000938">
    <property type="entry name" value="CAP-Gly_domain"/>
</dbReference>
<dbReference type="AlphaFoldDB" id="A0A5C5G1U1"/>
<evidence type="ECO:0000256" key="3">
    <source>
        <dbReference type="ARBA" id="ARBA00022737"/>
    </source>
</evidence>
<dbReference type="PANTHER" id="PTHR45973:SF9">
    <property type="entry name" value="LEUCINE-RICH REPEAT-CONTAINING PROTEIN 46"/>
    <property type="match status" value="1"/>
</dbReference>
<dbReference type="EMBL" id="SOZI01000034">
    <property type="protein sequence ID" value="TNY21921.1"/>
    <property type="molecule type" value="Genomic_DNA"/>
</dbReference>
<dbReference type="Gene3D" id="3.80.10.10">
    <property type="entry name" value="Ribonuclease Inhibitor"/>
    <property type="match status" value="2"/>
</dbReference>
<evidence type="ECO:0000313" key="7">
    <source>
        <dbReference type="EMBL" id="TNY21921.1"/>
    </source>
</evidence>
<dbReference type="Gene3D" id="2.30.30.190">
    <property type="entry name" value="CAP Gly-rich-like domain"/>
    <property type="match status" value="1"/>
</dbReference>
<dbReference type="SMART" id="SM00369">
    <property type="entry name" value="LRR_TYP"/>
    <property type="match status" value="5"/>
</dbReference>
<name>A0A5C5G1U1_9BASI</name>
<dbReference type="InterPro" id="IPR036859">
    <property type="entry name" value="CAP-Gly_dom_sf"/>
</dbReference>
<dbReference type="SUPFAM" id="SSF74924">
    <property type="entry name" value="Cap-Gly domain"/>
    <property type="match status" value="1"/>
</dbReference>
<dbReference type="PANTHER" id="PTHR45973">
    <property type="entry name" value="PROTEIN PHOSPHATASE 1 REGULATORY SUBUNIT SDS22-RELATED"/>
    <property type="match status" value="1"/>
</dbReference>
<organism evidence="7 8">
    <name type="scientific">Rhodotorula diobovata</name>
    <dbReference type="NCBI Taxonomy" id="5288"/>
    <lineage>
        <taxon>Eukaryota</taxon>
        <taxon>Fungi</taxon>
        <taxon>Dikarya</taxon>
        <taxon>Basidiomycota</taxon>
        <taxon>Pucciniomycotina</taxon>
        <taxon>Microbotryomycetes</taxon>
        <taxon>Sporidiobolales</taxon>
        <taxon>Sporidiobolaceae</taxon>
        <taxon>Rhodotorula</taxon>
    </lineage>
</organism>
<feature type="domain" description="CAP-Gly" evidence="6">
    <location>
        <begin position="42"/>
        <end position="88"/>
    </location>
</feature>
<dbReference type="InterPro" id="IPR050576">
    <property type="entry name" value="Cilia_flagella_integrity"/>
</dbReference>
<proteinExistence type="predicted"/>
<dbReference type="Proteomes" id="UP000311382">
    <property type="component" value="Unassembled WGS sequence"/>
</dbReference>
<keyword evidence="3" id="KW-0677">Repeat</keyword>
<sequence length="646" mass="70020">MSESDLTLHRRCSYAPPPAALSSCTASSSPPLPQLGTILYEGPVPPTKGTWLGIEWDDPARGRHSGVYDKTGVRYFEPRVDGAGSFLRPDAKGLDVRGKTFEQALRDKYLDDGAADGHASPAAPSGPRPDGRGDSTTQRFATDSNFDVEVVLSSRVTERFHQLGRLREVGLEWEGVSCATRDDEGDDDAARKPADEALRDLGNRLGKLEVLNLSFSLLPSLHEAARIAGALPKPAHLSLNGNRFRCLDGPIRLPGFERLRRLQLNSTLMSWDEIRHAAASLSNLEDLEFGHNRLRSLRGSSAAGDSSPARHPMLPRLARLNLEANELSDWEELVEELSSLPNLSELVLSGNHLSLLVLSDPSCTTSASPPPTPTSGRLARLERLSLVGNRLAAWSTTVDALAACASTSFPALRSLRLAGNPLVSPHSAEAVVEGPPATAQHEKGHDLLALPSSTRDREALHARLLVIARLPSINELEGTPVSPAERDDAERFWLEQLAKGVEDESQLGEWAKERVRQLREKHEDAARPGDGASADAGSSTRAGPKAKLKDRLIQLHIRPPSSLRHPSTPPLLAVLPSLRTLLLRAQISRAFGAPLPKTRFRLVAVLQPAEGEKDEVRVEIPPAQEGKELSWWGLGDGDSVEVVAVQ</sequence>
<keyword evidence="4" id="KW-0966">Cell projection</keyword>
<evidence type="ECO:0000256" key="1">
    <source>
        <dbReference type="ARBA" id="ARBA00004316"/>
    </source>
</evidence>
<evidence type="ECO:0000256" key="2">
    <source>
        <dbReference type="ARBA" id="ARBA00022614"/>
    </source>
</evidence>
<evidence type="ECO:0000259" key="6">
    <source>
        <dbReference type="PROSITE" id="PS50245"/>
    </source>
</evidence>
<evidence type="ECO:0000256" key="4">
    <source>
        <dbReference type="ARBA" id="ARBA00023273"/>
    </source>
</evidence>
<dbReference type="SMART" id="SM01052">
    <property type="entry name" value="CAP_GLY"/>
    <property type="match status" value="1"/>
</dbReference>
<reference evidence="7 8" key="1">
    <citation type="submission" date="2019-03" db="EMBL/GenBank/DDBJ databases">
        <title>Rhodosporidium diobovatum UCD-FST 08-225 genome sequencing, assembly, and annotation.</title>
        <authorList>
            <person name="Fakankun I.U."/>
            <person name="Fristensky B."/>
            <person name="Levin D.B."/>
        </authorList>
    </citation>
    <scope>NUCLEOTIDE SEQUENCE [LARGE SCALE GENOMIC DNA]</scope>
    <source>
        <strain evidence="7 8">UCD-FST 08-225</strain>
    </source>
</reference>
<protein>
    <recommendedName>
        <fullName evidence="6">CAP-Gly domain-containing protein</fullName>
    </recommendedName>
</protein>
<dbReference type="OrthoDB" id="5273213at2759"/>
<feature type="region of interest" description="Disordered" evidence="5">
    <location>
        <begin position="518"/>
        <end position="545"/>
    </location>
</feature>
<dbReference type="PROSITE" id="PS50245">
    <property type="entry name" value="CAP_GLY_2"/>
    <property type="match status" value="1"/>
</dbReference>
<dbReference type="STRING" id="5288.A0A5C5G1U1"/>
<evidence type="ECO:0000256" key="5">
    <source>
        <dbReference type="SAM" id="MobiDB-lite"/>
    </source>
</evidence>
<evidence type="ECO:0000313" key="8">
    <source>
        <dbReference type="Proteomes" id="UP000311382"/>
    </source>
</evidence>
<dbReference type="SUPFAM" id="SSF52058">
    <property type="entry name" value="L domain-like"/>
    <property type="match status" value="1"/>
</dbReference>
<gene>
    <name evidence="7" type="ORF">DMC30DRAFT_393705</name>
</gene>
<comment type="caution">
    <text evidence="7">The sequence shown here is derived from an EMBL/GenBank/DDBJ whole genome shotgun (WGS) entry which is preliminary data.</text>
</comment>
<dbReference type="InterPro" id="IPR003591">
    <property type="entry name" value="Leu-rich_rpt_typical-subtyp"/>
</dbReference>
<keyword evidence="2" id="KW-0433">Leucine-rich repeat</keyword>
<feature type="region of interest" description="Disordered" evidence="5">
    <location>
        <begin position="112"/>
        <end position="140"/>
    </location>
</feature>
<keyword evidence="8" id="KW-1185">Reference proteome</keyword>
<dbReference type="InterPro" id="IPR032675">
    <property type="entry name" value="LRR_dom_sf"/>
</dbReference>
<feature type="compositionally biased region" description="Basic and acidic residues" evidence="5">
    <location>
        <begin position="518"/>
        <end position="527"/>
    </location>
</feature>
<accession>A0A5C5G1U1</accession>